<dbReference type="Proteomes" id="UP000033651">
    <property type="component" value="Unassembled WGS sequence"/>
</dbReference>
<proteinExistence type="predicted"/>
<accession>A0A0F3KXY2</accession>
<reference evidence="1 2" key="1">
    <citation type="submission" date="2015-03" db="EMBL/GenBank/DDBJ databases">
        <title>Draft genome sequence of Luteibacter yeojuensis strain SU11.</title>
        <authorList>
            <person name="Sulaiman J."/>
            <person name="Priya K."/>
            <person name="Chan K.-G."/>
        </authorList>
    </citation>
    <scope>NUCLEOTIDE SEQUENCE [LARGE SCALE GENOMIC DNA]</scope>
    <source>
        <strain evidence="1 2">SU11</strain>
    </source>
</reference>
<dbReference type="RefSeq" id="WP_045828731.1">
    <property type="nucleotide sequence ID" value="NZ_JZRB01000013.1"/>
</dbReference>
<organism evidence="1 2">
    <name type="scientific">Luteibacter yeojuensis</name>
    <dbReference type="NCBI Taxonomy" id="345309"/>
    <lineage>
        <taxon>Bacteria</taxon>
        <taxon>Pseudomonadati</taxon>
        <taxon>Pseudomonadota</taxon>
        <taxon>Gammaproteobacteria</taxon>
        <taxon>Lysobacterales</taxon>
        <taxon>Rhodanobacteraceae</taxon>
        <taxon>Luteibacter</taxon>
    </lineage>
</organism>
<sequence>MDEMTEFRLTYDGPALANHEMDPRELAPALMAMADLLEASARVLYGDDARIKVSVKGSFKTGSFNIDFVTSFQWLQSVRDMFAGQSATATANALAILSAVGVIGRGAISLLKWLKNRTPDRTELIEPGSDGKPRVRIFVGDDFYDVEKGALDLLRDVDVRRALDRTLAPLAKPGIDTFALGRGTSVNVIIEDDEREYFLAPGSPEDRLLIDDVRTMAFSIVSLAFKEDNKWRLSDGSSTISATISDEQFLHGVNTNAASFAKGDALVCTVRVRQWQTVNGTRTEYDVVRVNDHLHAARQIELPWLS</sequence>
<keyword evidence="2" id="KW-1185">Reference proteome</keyword>
<protein>
    <submittedName>
        <fullName evidence="1">Uncharacterized protein</fullName>
    </submittedName>
</protein>
<dbReference type="OrthoDB" id="6400380at2"/>
<comment type="caution">
    <text evidence="1">The sequence shown here is derived from an EMBL/GenBank/DDBJ whole genome shotgun (WGS) entry which is preliminary data.</text>
</comment>
<evidence type="ECO:0000313" key="2">
    <source>
        <dbReference type="Proteomes" id="UP000033651"/>
    </source>
</evidence>
<name>A0A0F3KXY2_9GAMM</name>
<evidence type="ECO:0000313" key="1">
    <source>
        <dbReference type="EMBL" id="KJV36105.1"/>
    </source>
</evidence>
<dbReference type="AlphaFoldDB" id="A0A0F3KXY2"/>
<gene>
    <name evidence="1" type="ORF">VI08_06420</name>
</gene>
<dbReference type="EMBL" id="JZRB01000013">
    <property type="protein sequence ID" value="KJV36105.1"/>
    <property type="molecule type" value="Genomic_DNA"/>
</dbReference>
<dbReference type="PATRIC" id="fig|345309.4.peg.471"/>